<dbReference type="OrthoDB" id="10045727at2759"/>
<organism evidence="2 3">
    <name type="scientific">Macrostomum lignano</name>
    <dbReference type="NCBI Taxonomy" id="282301"/>
    <lineage>
        <taxon>Eukaryota</taxon>
        <taxon>Metazoa</taxon>
        <taxon>Spiralia</taxon>
        <taxon>Lophotrochozoa</taxon>
        <taxon>Platyhelminthes</taxon>
        <taxon>Rhabditophora</taxon>
        <taxon>Macrostomorpha</taxon>
        <taxon>Macrostomida</taxon>
        <taxon>Macrostomidae</taxon>
        <taxon>Macrostomum</taxon>
    </lineage>
</organism>
<dbReference type="Pfam" id="PF15478">
    <property type="entry name" value="LKAAEAR"/>
    <property type="match status" value="1"/>
</dbReference>
<dbReference type="AlphaFoldDB" id="A0A267FFM6"/>
<feature type="compositionally biased region" description="Basic and acidic residues" evidence="1">
    <location>
        <begin position="151"/>
        <end position="163"/>
    </location>
</feature>
<feature type="region of interest" description="Disordered" evidence="1">
    <location>
        <begin position="116"/>
        <end position="163"/>
    </location>
</feature>
<gene>
    <name evidence="2" type="ORF">BOX15_Mlig018747g1</name>
</gene>
<dbReference type="InterPro" id="IPR029152">
    <property type="entry name" value="LKAAEAR1"/>
</dbReference>
<proteinExistence type="predicted"/>
<feature type="compositionally biased region" description="Basic and acidic residues" evidence="1">
    <location>
        <begin position="10"/>
        <end position="22"/>
    </location>
</feature>
<comment type="caution">
    <text evidence="2">The sequence shown here is derived from an EMBL/GenBank/DDBJ whole genome shotgun (WGS) entry which is preliminary data.</text>
</comment>
<evidence type="ECO:0000256" key="1">
    <source>
        <dbReference type="SAM" id="MobiDB-lite"/>
    </source>
</evidence>
<protein>
    <submittedName>
        <fullName evidence="2">Uncharacterized protein</fullName>
    </submittedName>
</protein>
<keyword evidence="3" id="KW-1185">Reference proteome</keyword>
<dbReference type="EMBL" id="NIVC01001138">
    <property type="protein sequence ID" value="PAA71792.1"/>
    <property type="molecule type" value="Genomic_DNA"/>
</dbReference>
<evidence type="ECO:0000313" key="3">
    <source>
        <dbReference type="Proteomes" id="UP000215902"/>
    </source>
</evidence>
<name>A0A267FFM6_9PLAT</name>
<accession>A0A267FFM6</accession>
<dbReference type="Proteomes" id="UP000215902">
    <property type="component" value="Unassembled WGS sequence"/>
</dbReference>
<sequence length="163" mass="18596">MESQRKKPLKKQDRLKTYHEPSKNVLEATAESQRRVNERQKQQKQMLEEENEVDIDKQQYEILIGQLKAAEARNRLRIMRMRYENVLEREVNHLISCQPTALRAVRLEAILPTRSSAKAQGAAGESGNGQGESQIAAEMNHSGARSGGLTKLDRSRIERLMST</sequence>
<dbReference type="PANTHER" id="PTHR35665">
    <property type="entry name" value="PROTEIN LKAAEAR1"/>
    <property type="match status" value="1"/>
</dbReference>
<feature type="region of interest" description="Disordered" evidence="1">
    <location>
        <begin position="1"/>
        <end position="50"/>
    </location>
</feature>
<dbReference type="PANTHER" id="PTHR35665:SF1">
    <property type="entry name" value="PROTEIN LKAAEAR1"/>
    <property type="match status" value="1"/>
</dbReference>
<reference evidence="2 3" key="1">
    <citation type="submission" date="2017-06" db="EMBL/GenBank/DDBJ databases">
        <title>A platform for efficient transgenesis in Macrostomum lignano, a flatworm model organism for stem cell research.</title>
        <authorList>
            <person name="Berezikov E."/>
        </authorList>
    </citation>
    <scope>NUCLEOTIDE SEQUENCE [LARGE SCALE GENOMIC DNA]</scope>
    <source>
        <strain evidence="2">DV1</strain>
        <tissue evidence="2">Whole organism</tissue>
    </source>
</reference>
<evidence type="ECO:0000313" key="2">
    <source>
        <dbReference type="EMBL" id="PAA71792.1"/>
    </source>
</evidence>
<feature type="compositionally biased region" description="Basic and acidic residues" evidence="1">
    <location>
        <begin position="32"/>
        <end position="41"/>
    </location>
</feature>